<reference evidence="3 4" key="1">
    <citation type="journal article" date="2023" name="Life. Sci Alliance">
        <title>Evolutionary insights into 3D genome organization and epigenetic landscape of Vigna mungo.</title>
        <authorList>
            <person name="Junaid A."/>
            <person name="Singh B."/>
            <person name="Bhatia S."/>
        </authorList>
    </citation>
    <scope>NUCLEOTIDE SEQUENCE [LARGE SCALE GENOMIC DNA]</scope>
    <source>
        <strain evidence="3">Urdbean</strain>
    </source>
</reference>
<evidence type="ECO:0000256" key="1">
    <source>
        <dbReference type="ARBA" id="ARBA00022741"/>
    </source>
</evidence>
<dbReference type="InterPro" id="IPR011009">
    <property type="entry name" value="Kinase-like_dom_sf"/>
</dbReference>
<dbReference type="AlphaFoldDB" id="A0AAQ3PCM6"/>
<dbReference type="GO" id="GO:0005524">
    <property type="term" value="F:ATP binding"/>
    <property type="evidence" value="ECO:0007669"/>
    <property type="project" value="UniProtKB-KW"/>
</dbReference>
<dbReference type="InterPro" id="IPR050117">
    <property type="entry name" value="MAPK"/>
</dbReference>
<evidence type="ECO:0000313" key="4">
    <source>
        <dbReference type="Proteomes" id="UP001374535"/>
    </source>
</evidence>
<evidence type="ECO:0008006" key="5">
    <source>
        <dbReference type="Google" id="ProtNLM"/>
    </source>
</evidence>
<evidence type="ECO:0000313" key="3">
    <source>
        <dbReference type="EMBL" id="WVZ24143.1"/>
    </source>
</evidence>
<dbReference type="EMBL" id="CP144700">
    <property type="protein sequence ID" value="WVZ24143.1"/>
    <property type="molecule type" value="Genomic_DNA"/>
</dbReference>
<dbReference type="PANTHER" id="PTHR24055">
    <property type="entry name" value="MITOGEN-ACTIVATED PROTEIN KINASE"/>
    <property type="match status" value="1"/>
</dbReference>
<dbReference type="SUPFAM" id="SSF56112">
    <property type="entry name" value="Protein kinase-like (PK-like)"/>
    <property type="match status" value="1"/>
</dbReference>
<dbReference type="Proteomes" id="UP001374535">
    <property type="component" value="Chromosome 1"/>
</dbReference>
<keyword evidence="1" id="KW-0547">Nucleotide-binding</keyword>
<accession>A0AAQ3PCM6</accession>
<proteinExistence type="predicted"/>
<evidence type="ECO:0000256" key="2">
    <source>
        <dbReference type="ARBA" id="ARBA00022840"/>
    </source>
</evidence>
<keyword evidence="2" id="KW-0067">ATP-binding</keyword>
<sequence>MVVSNGLRDVVYASLLRVLHGRKWLLLYRYVCLLRMNVKAFGTLLVDCAVLRISLKLFLFINVCAALRSMVYHLQLSIEEACFSPDMWPHRAPKLHFNCSEYTYAIDVWSVGCIFGEILTREPLFPGKDYVLGKRLCSNNNRRIFIKENIFVGNCNLPTDFIDGIHLFFLSTEITGGIITEGIIRR</sequence>
<protein>
    <recommendedName>
        <fullName evidence="5">Protein kinase domain-containing protein</fullName>
    </recommendedName>
</protein>
<organism evidence="3 4">
    <name type="scientific">Vigna mungo</name>
    <name type="common">Black gram</name>
    <name type="synonym">Phaseolus mungo</name>
    <dbReference type="NCBI Taxonomy" id="3915"/>
    <lineage>
        <taxon>Eukaryota</taxon>
        <taxon>Viridiplantae</taxon>
        <taxon>Streptophyta</taxon>
        <taxon>Embryophyta</taxon>
        <taxon>Tracheophyta</taxon>
        <taxon>Spermatophyta</taxon>
        <taxon>Magnoliopsida</taxon>
        <taxon>eudicotyledons</taxon>
        <taxon>Gunneridae</taxon>
        <taxon>Pentapetalae</taxon>
        <taxon>rosids</taxon>
        <taxon>fabids</taxon>
        <taxon>Fabales</taxon>
        <taxon>Fabaceae</taxon>
        <taxon>Papilionoideae</taxon>
        <taxon>50 kb inversion clade</taxon>
        <taxon>NPAAA clade</taxon>
        <taxon>indigoferoid/millettioid clade</taxon>
        <taxon>Phaseoleae</taxon>
        <taxon>Vigna</taxon>
    </lineage>
</organism>
<gene>
    <name evidence="3" type="ORF">V8G54_002687</name>
</gene>
<keyword evidence="4" id="KW-1185">Reference proteome</keyword>
<dbReference type="Gene3D" id="1.10.510.10">
    <property type="entry name" value="Transferase(Phosphotransferase) domain 1"/>
    <property type="match status" value="1"/>
</dbReference>
<name>A0AAQ3PCM6_VIGMU</name>